<dbReference type="Pfam" id="PF22622">
    <property type="entry name" value="MFE-2_hydrat-2_N"/>
    <property type="match status" value="1"/>
</dbReference>
<organism evidence="3 4">
    <name type="scientific">Castellaniella defragrans</name>
    <name type="common">Alcaligenes defragrans</name>
    <dbReference type="NCBI Taxonomy" id="75697"/>
    <lineage>
        <taxon>Bacteria</taxon>
        <taxon>Pseudomonadati</taxon>
        <taxon>Pseudomonadota</taxon>
        <taxon>Betaproteobacteria</taxon>
        <taxon>Burkholderiales</taxon>
        <taxon>Alcaligenaceae</taxon>
        <taxon>Castellaniella</taxon>
    </lineage>
</organism>
<dbReference type="SUPFAM" id="SSF54637">
    <property type="entry name" value="Thioesterase/thiol ester dehydrase-isomerase"/>
    <property type="match status" value="2"/>
</dbReference>
<dbReference type="PANTHER" id="PTHR13078:SF56">
    <property type="entry name" value="PEROXISOMAL MULTIFUNCTIONAL ENZYME TYPE 2"/>
    <property type="match status" value="1"/>
</dbReference>
<dbReference type="GO" id="GO:0006635">
    <property type="term" value="P:fatty acid beta-oxidation"/>
    <property type="evidence" value="ECO:0007669"/>
    <property type="project" value="TreeGrafter"/>
</dbReference>
<feature type="domain" description="Peroxisomal multifunctional enzyme type 2-like N-terminal" evidence="2">
    <location>
        <begin position="20"/>
        <end position="119"/>
    </location>
</feature>
<comment type="caution">
    <text evidence="3">The sequence shown here is derived from an EMBL/GenBank/DDBJ whole genome shotgun (WGS) entry which is preliminary data.</text>
</comment>
<reference evidence="3 4" key="1">
    <citation type="submission" date="2020-08" db="EMBL/GenBank/DDBJ databases">
        <title>Genomic Encyclopedia of Type Strains, Phase IV (KMG-IV): sequencing the most valuable type-strain genomes for metagenomic binning, comparative biology and taxonomic classification.</title>
        <authorList>
            <person name="Goeker M."/>
        </authorList>
    </citation>
    <scope>NUCLEOTIDE SEQUENCE [LARGE SCALE GENOMIC DNA]</scope>
    <source>
        <strain evidence="3 4">DSM 12141</strain>
    </source>
</reference>
<evidence type="ECO:0000259" key="1">
    <source>
        <dbReference type="Pfam" id="PF01575"/>
    </source>
</evidence>
<dbReference type="EMBL" id="JACHIB010000019">
    <property type="protein sequence ID" value="MBB6085017.1"/>
    <property type="molecule type" value="Genomic_DNA"/>
</dbReference>
<evidence type="ECO:0000259" key="2">
    <source>
        <dbReference type="Pfam" id="PF22622"/>
    </source>
</evidence>
<dbReference type="GO" id="GO:0003857">
    <property type="term" value="F:(3S)-3-hydroxyacyl-CoA dehydrogenase (NAD+) activity"/>
    <property type="evidence" value="ECO:0007669"/>
    <property type="project" value="TreeGrafter"/>
</dbReference>
<dbReference type="AlphaFoldDB" id="A0A7W9TSQ3"/>
<dbReference type="Gene3D" id="3.10.129.10">
    <property type="entry name" value="Hotdog Thioesterase"/>
    <property type="match status" value="1"/>
</dbReference>
<dbReference type="Proteomes" id="UP000541136">
    <property type="component" value="Unassembled WGS sequence"/>
</dbReference>
<gene>
    <name evidence="3" type="ORF">HNR28_003070</name>
</gene>
<dbReference type="InterPro" id="IPR054357">
    <property type="entry name" value="MFE-2_N"/>
</dbReference>
<accession>A0A7W9TSQ3</accession>
<dbReference type="RefSeq" id="WP_151024738.1">
    <property type="nucleotide sequence ID" value="NZ_JACHIB010000019.1"/>
</dbReference>
<protein>
    <submittedName>
        <fullName evidence="3">Acyl dehydratase</fullName>
    </submittedName>
</protein>
<dbReference type="GO" id="GO:0004300">
    <property type="term" value="F:enoyl-CoA hydratase activity"/>
    <property type="evidence" value="ECO:0007669"/>
    <property type="project" value="TreeGrafter"/>
</dbReference>
<proteinExistence type="predicted"/>
<dbReference type="Pfam" id="PF01575">
    <property type="entry name" value="MaoC_dehydratas"/>
    <property type="match status" value="1"/>
</dbReference>
<feature type="domain" description="MaoC-like" evidence="1">
    <location>
        <begin position="152"/>
        <end position="243"/>
    </location>
</feature>
<evidence type="ECO:0000313" key="3">
    <source>
        <dbReference type="EMBL" id="MBB6085017.1"/>
    </source>
</evidence>
<name>A0A7W9TSQ3_CASDE</name>
<sequence>MSNDLAQLAGKDLGAHAAAYDANKAILYALAVGAAAAELDLVYERDLRVLPTFGCALGLWAVEAAGRLGAYDPRSSLHVAQKIRVHRPLPASGSIGMRGRVAHVYDKGKAALLEIEVESEFFTAAYTIFLPGMGGWGGDRGPSAAPAADLAFTQATEVATTPELAALYRLTGDLHPVHIDPEVARTNGFSRPILHGLCTLGISARVVARQHGAHPADLRSLEARLTSPVLPGEALTVESGRAAEGIHFRTLSNGMAVLSGGKAVFG</sequence>
<dbReference type="GO" id="GO:0044594">
    <property type="term" value="F:17-beta-hydroxysteroid dehydrogenase (NAD+) activity"/>
    <property type="evidence" value="ECO:0007669"/>
    <property type="project" value="TreeGrafter"/>
</dbReference>
<dbReference type="PANTHER" id="PTHR13078">
    <property type="entry name" value="PEROXISOMAL MULTIFUNCTIONAL ENZYME TYPE 2-RELATED"/>
    <property type="match status" value="1"/>
</dbReference>
<evidence type="ECO:0000313" key="4">
    <source>
        <dbReference type="Proteomes" id="UP000541136"/>
    </source>
</evidence>
<dbReference type="InterPro" id="IPR029069">
    <property type="entry name" value="HotDog_dom_sf"/>
</dbReference>
<dbReference type="InterPro" id="IPR002539">
    <property type="entry name" value="MaoC-like_dom"/>
</dbReference>